<dbReference type="SUPFAM" id="SSF51735">
    <property type="entry name" value="NAD(P)-binding Rossmann-fold domains"/>
    <property type="match status" value="1"/>
</dbReference>
<proteinExistence type="predicted"/>
<gene>
    <name evidence="5" type="ORF">EV356DRAFT_132243</name>
</gene>
<evidence type="ECO:0000313" key="6">
    <source>
        <dbReference type="Proteomes" id="UP000800092"/>
    </source>
</evidence>
<keyword evidence="1" id="KW-0596">Phosphopantetheine</keyword>
<dbReference type="Pfam" id="PF07993">
    <property type="entry name" value="NAD_binding_4"/>
    <property type="match status" value="1"/>
</dbReference>
<dbReference type="AlphaFoldDB" id="A0A6A6HA28"/>
<dbReference type="Gene3D" id="3.40.50.720">
    <property type="entry name" value="NAD(P)-binding Rossmann-like Domain"/>
    <property type="match status" value="1"/>
</dbReference>
<accession>A0A6A6HA28</accession>
<sequence>MPSFTSFGTKKVNAPPEKPTKSRMTIILTGSTGSLGSYLLDTLVRSSKVERVICLNRSSDAEQRQWKSHRARGLSTELGPPKIEFLECDTTKDFLGLSELVYSSLTSEATHILHNAWPVDFNRAFTSFEPQIRGVKQLLDFATRCTYDVTFFFISSISVAARWGATPGSRERVPEKIIEDWRVASMGYGQSKLVSERLLAEASKTTGVKTAICRVGQVGGPVLHGQNGQWNKQEWLPSLIASSKHLKLLPSSLGPLETIDWIPVDLLAQVVVDLLPCQMELSQRRSKSQTSSNAVYHIVNPRTCSWHSLLPAIVKHLGGDVAIVEFTEWVTALQKNMSETPDYALNPAAKLFEFYSNLADKAVRFPKARSVTLETKQTVQYSPTLRALNKVSFEWMDLWMQQWAF</sequence>
<feature type="region of interest" description="Disordered" evidence="3">
    <location>
        <begin position="1"/>
        <end position="22"/>
    </location>
</feature>
<evidence type="ECO:0000256" key="1">
    <source>
        <dbReference type="ARBA" id="ARBA00022450"/>
    </source>
</evidence>
<evidence type="ECO:0000256" key="3">
    <source>
        <dbReference type="SAM" id="MobiDB-lite"/>
    </source>
</evidence>
<dbReference type="InterPro" id="IPR051414">
    <property type="entry name" value="Adenylate-forming_Reductase"/>
</dbReference>
<protein>
    <submittedName>
        <fullName evidence="5">NAD(P)-binding protein</fullName>
    </submittedName>
</protein>
<evidence type="ECO:0000313" key="5">
    <source>
        <dbReference type="EMBL" id="KAF2234984.1"/>
    </source>
</evidence>
<feature type="domain" description="Thioester reductase (TE)" evidence="4">
    <location>
        <begin position="28"/>
        <end position="270"/>
    </location>
</feature>
<name>A0A6A6HA28_VIRVR</name>
<dbReference type="InterPro" id="IPR036291">
    <property type="entry name" value="NAD(P)-bd_dom_sf"/>
</dbReference>
<dbReference type="PANTHER" id="PTHR43439:SF2">
    <property type="entry name" value="ENZYME, PUTATIVE (JCVI)-RELATED"/>
    <property type="match status" value="1"/>
</dbReference>
<evidence type="ECO:0000259" key="4">
    <source>
        <dbReference type="Pfam" id="PF07993"/>
    </source>
</evidence>
<dbReference type="PANTHER" id="PTHR43439">
    <property type="entry name" value="PHENYLACETATE-COENZYME A LIGASE"/>
    <property type="match status" value="1"/>
</dbReference>
<organism evidence="5 6">
    <name type="scientific">Viridothelium virens</name>
    <name type="common">Speckled blister lichen</name>
    <name type="synonym">Trypethelium virens</name>
    <dbReference type="NCBI Taxonomy" id="1048519"/>
    <lineage>
        <taxon>Eukaryota</taxon>
        <taxon>Fungi</taxon>
        <taxon>Dikarya</taxon>
        <taxon>Ascomycota</taxon>
        <taxon>Pezizomycotina</taxon>
        <taxon>Dothideomycetes</taxon>
        <taxon>Dothideomycetes incertae sedis</taxon>
        <taxon>Trypetheliales</taxon>
        <taxon>Trypetheliaceae</taxon>
        <taxon>Viridothelium</taxon>
    </lineage>
</organism>
<reference evidence="5" key="1">
    <citation type="journal article" date="2020" name="Stud. Mycol.">
        <title>101 Dothideomycetes genomes: a test case for predicting lifestyles and emergence of pathogens.</title>
        <authorList>
            <person name="Haridas S."/>
            <person name="Albert R."/>
            <person name="Binder M."/>
            <person name="Bloem J."/>
            <person name="Labutti K."/>
            <person name="Salamov A."/>
            <person name="Andreopoulos B."/>
            <person name="Baker S."/>
            <person name="Barry K."/>
            <person name="Bills G."/>
            <person name="Bluhm B."/>
            <person name="Cannon C."/>
            <person name="Castanera R."/>
            <person name="Culley D."/>
            <person name="Daum C."/>
            <person name="Ezra D."/>
            <person name="Gonzalez J."/>
            <person name="Henrissat B."/>
            <person name="Kuo A."/>
            <person name="Liang C."/>
            <person name="Lipzen A."/>
            <person name="Lutzoni F."/>
            <person name="Magnuson J."/>
            <person name="Mondo S."/>
            <person name="Nolan M."/>
            <person name="Ohm R."/>
            <person name="Pangilinan J."/>
            <person name="Park H.-J."/>
            <person name="Ramirez L."/>
            <person name="Alfaro M."/>
            <person name="Sun H."/>
            <person name="Tritt A."/>
            <person name="Yoshinaga Y."/>
            <person name="Zwiers L.-H."/>
            <person name="Turgeon B."/>
            <person name="Goodwin S."/>
            <person name="Spatafora J."/>
            <person name="Crous P."/>
            <person name="Grigoriev I."/>
        </authorList>
    </citation>
    <scope>NUCLEOTIDE SEQUENCE</scope>
    <source>
        <strain evidence="5">Tuck. ex Michener</strain>
    </source>
</reference>
<dbReference type="EMBL" id="ML991794">
    <property type="protein sequence ID" value="KAF2234984.1"/>
    <property type="molecule type" value="Genomic_DNA"/>
</dbReference>
<dbReference type="InterPro" id="IPR013120">
    <property type="entry name" value="FAR_NAD-bd"/>
</dbReference>
<evidence type="ECO:0000256" key="2">
    <source>
        <dbReference type="ARBA" id="ARBA00022553"/>
    </source>
</evidence>
<dbReference type="OrthoDB" id="429813at2759"/>
<dbReference type="Proteomes" id="UP000800092">
    <property type="component" value="Unassembled WGS sequence"/>
</dbReference>
<keyword evidence="6" id="KW-1185">Reference proteome</keyword>
<keyword evidence="2" id="KW-0597">Phosphoprotein</keyword>